<keyword evidence="2" id="KW-1185">Reference proteome</keyword>
<sequence length="61" mass="6477">MWLMTIVFLAGGVVKTNAVIVGPEGGLVPHGCYNVRDYATRYAEQHDVQVLAATCGRAKGA</sequence>
<protein>
    <submittedName>
        <fullName evidence="1">Uncharacterized protein</fullName>
    </submittedName>
</protein>
<name>A0A9E7QZN8_9CAUD</name>
<dbReference type="Proteomes" id="UP001058734">
    <property type="component" value="Segment"/>
</dbReference>
<evidence type="ECO:0000313" key="2">
    <source>
        <dbReference type="Proteomes" id="UP001058734"/>
    </source>
</evidence>
<organism evidence="1 2">
    <name type="scientific">Ralstonia phage BHDT_So9</name>
    <dbReference type="NCBI Taxonomy" id="2972464"/>
    <lineage>
        <taxon>Viruses</taxon>
        <taxon>Duplodnaviria</taxon>
        <taxon>Heunggongvirae</taxon>
        <taxon>Uroviricota</taxon>
        <taxon>Caudoviricetes</taxon>
        <taxon>Autographivirales</taxon>
        <taxon>Autonotataviridae</taxon>
        <taxon>Okabevirinae</taxon>
        <taxon>Higashivirus</taxon>
        <taxon>Higashivirus BHDTSo9</taxon>
    </lineage>
</organism>
<reference evidence="1" key="1">
    <citation type="submission" date="2022-07" db="EMBL/GenBank/DDBJ databases">
        <title>Biological characterization and genomic analysis of novel phages DLDT_So2 and BHDT_So9 against Pseudomonas solanacearum, an infectious agent in tomato in Vietnam.</title>
        <authorList>
            <person name="Pham Q.-A.N."/>
            <person name="To N.H."/>
            <person name="Vo N."/>
            <person name="Tu V.Q."/>
            <person name="Nguyen T.M."/>
            <person name="Nguyen H.D."/>
            <person name="Andrew M."/>
            <person name="Le T.-T.T."/>
            <person name="Vo P.T."/>
            <person name="Huynh O.N."/>
            <person name="Hoang H.A."/>
        </authorList>
    </citation>
    <scope>NUCLEOTIDE SEQUENCE</scope>
</reference>
<evidence type="ECO:0000313" key="1">
    <source>
        <dbReference type="EMBL" id="UWI83488.1"/>
    </source>
</evidence>
<proteinExistence type="predicted"/>
<accession>A0A9E7QZN8</accession>
<dbReference type="EMBL" id="OP087422">
    <property type="protein sequence ID" value="UWI83488.1"/>
    <property type="molecule type" value="Genomic_DNA"/>
</dbReference>